<dbReference type="PANTHER" id="PTHR15394">
    <property type="entry name" value="SERINE HYDROLASE RBBP9"/>
    <property type="match status" value="1"/>
</dbReference>
<accession>A0A512PKT7</accession>
<dbReference type="Gene3D" id="3.40.50.1820">
    <property type="entry name" value="alpha/beta hydrolase"/>
    <property type="match status" value="1"/>
</dbReference>
<dbReference type="InterPro" id="IPR010662">
    <property type="entry name" value="RBBP9/YdeN"/>
</dbReference>
<dbReference type="Proteomes" id="UP000321569">
    <property type="component" value="Unassembled WGS sequence"/>
</dbReference>
<organism evidence="1 2">
    <name type="scientific">Lentilactobacillus rapi</name>
    <dbReference type="NCBI Taxonomy" id="481723"/>
    <lineage>
        <taxon>Bacteria</taxon>
        <taxon>Bacillati</taxon>
        <taxon>Bacillota</taxon>
        <taxon>Bacilli</taxon>
        <taxon>Lactobacillales</taxon>
        <taxon>Lactobacillaceae</taxon>
        <taxon>Lentilactobacillus</taxon>
    </lineage>
</organism>
<protein>
    <recommendedName>
        <fullName evidence="3">Esterase</fullName>
    </recommendedName>
</protein>
<dbReference type="SUPFAM" id="SSF53474">
    <property type="entry name" value="alpha/beta-Hydrolases"/>
    <property type="match status" value="1"/>
</dbReference>
<gene>
    <name evidence="1" type="ORF">LRA02_06730</name>
</gene>
<dbReference type="GO" id="GO:0016787">
    <property type="term" value="F:hydrolase activity"/>
    <property type="evidence" value="ECO:0007669"/>
    <property type="project" value="InterPro"/>
</dbReference>
<reference evidence="1 2" key="1">
    <citation type="submission" date="2019-07" db="EMBL/GenBank/DDBJ databases">
        <title>Whole genome shotgun sequence of Lactobacillus rapi NBRC 109618.</title>
        <authorList>
            <person name="Hosoyama A."/>
            <person name="Uohara A."/>
            <person name="Ohji S."/>
            <person name="Ichikawa N."/>
        </authorList>
    </citation>
    <scope>NUCLEOTIDE SEQUENCE [LARGE SCALE GENOMIC DNA]</scope>
    <source>
        <strain evidence="1 2">NBRC 109618</strain>
    </source>
</reference>
<dbReference type="Pfam" id="PF06821">
    <property type="entry name" value="Ser_hydrolase"/>
    <property type="match status" value="1"/>
</dbReference>
<comment type="caution">
    <text evidence="1">The sequence shown here is derived from an EMBL/GenBank/DDBJ whole genome shotgun (WGS) entry which is preliminary data.</text>
</comment>
<dbReference type="STRING" id="1423795.FD12_GL001491"/>
<dbReference type="InterPro" id="IPR029058">
    <property type="entry name" value="AB_hydrolase_fold"/>
</dbReference>
<dbReference type="EMBL" id="BKAM01000004">
    <property type="protein sequence ID" value="GEP71805.1"/>
    <property type="molecule type" value="Genomic_DNA"/>
</dbReference>
<sequence length="191" mass="21839">MNSGEIMAESTVYMFHGYTSFAADHWFPWLEAQVEENLKIPFKKLNFPDSYHPTVSAWNNYCDQTIDPHDGITLVGHSLGCIQVLHYLEAHDIHHINVLLVSGFDEPIWTIPELDSFTEHPVDYSNVLPKIRKVTVISAMDDPSVPYQYTLTMARHLHAKYVLVPHGHHFTDLGDDKTLPIAFEELAKLVE</sequence>
<name>A0A512PKT7_9LACO</name>
<evidence type="ECO:0008006" key="3">
    <source>
        <dbReference type="Google" id="ProtNLM"/>
    </source>
</evidence>
<evidence type="ECO:0000313" key="2">
    <source>
        <dbReference type="Proteomes" id="UP000321569"/>
    </source>
</evidence>
<dbReference type="PANTHER" id="PTHR15394:SF3">
    <property type="entry name" value="SERINE HYDROLASE RBBP9"/>
    <property type="match status" value="1"/>
</dbReference>
<dbReference type="AlphaFoldDB" id="A0A512PKT7"/>
<evidence type="ECO:0000313" key="1">
    <source>
        <dbReference type="EMBL" id="GEP71805.1"/>
    </source>
</evidence>
<proteinExistence type="predicted"/>